<dbReference type="EMBL" id="CP039712">
    <property type="protein sequence ID" value="QCI86610.1"/>
    <property type="molecule type" value="Genomic_DNA"/>
</dbReference>
<organism evidence="1 2">
    <name type="scientific">Vagococcus zengguangii</name>
    <dbReference type="NCBI Taxonomy" id="2571750"/>
    <lineage>
        <taxon>Bacteria</taxon>
        <taxon>Bacillati</taxon>
        <taxon>Bacillota</taxon>
        <taxon>Bacilli</taxon>
        <taxon>Lactobacillales</taxon>
        <taxon>Enterococcaceae</taxon>
        <taxon>Vagococcus</taxon>
    </lineage>
</organism>
<dbReference type="KEGG" id="vao:FA707_06335"/>
<dbReference type="RefSeq" id="WP_136953441.1">
    <property type="nucleotide sequence ID" value="NZ_CP039712.1"/>
</dbReference>
<proteinExistence type="predicted"/>
<sequence>MRQTFTFMKKEFIENFRNKKLMVIGILSLLFGFMNPIIAKFTPDLIANLVDEQMASMIPEPTIWDSWTQYYKNVGQMFLFIVIIMFADILTKEVSDKTLVPLVTKGLKKQAVLNGKALFLALIIWATLLTTASVTHLYNYPVFGTFGDVQSFVPLMDLGLFALFLVSCLMLGSVLSKGYGSLLFVALSVLLSYLMSIPTFTREASPIQLLSGNVARMTSGDNLSLVCYFVTIAFTVLFYSLASIKFNKKLLS</sequence>
<dbReference type="Proteomes" id="UP000298615">
    <property type="component" value="Chromosome"/>
</dbReference>
<gene>
    <name evidence="1" type="ORF">FA707_06335</name>
</gene>
<reference evidence="1 2" key="1">
    <citation type="submission" date="2019-04" db="EMBL/GenBank/DDBJ databases">
        <title>Vagococcus sp. nov., isolated from faeces of yaks (Bos grunniens).</title>
        <authorList>
            <person name="Ge Y."/>
        </authorList>
    </citation>
    <scope>NUCLEOTIDE SEQUENCE [LARGE SCALE GENOMIC DNA]</scope>
    <source>
        <strain evidence="1 2">MN-17</strain>
    </source>
</reference>
<evidence type="ECO:0000313" key="1">
    <source>
        <dbReference type="EMBL" id="QCI86610.1"/>
    </source>
</evidence>
<protein>
    <submittedName>
        <fullName evidence="1">Uncharacterized protein</fullName>
    </submittedName>
</protein>
<name>A0A4D7CX00_9ENTE</name>
<accession>A0A4D7CX00</accession>
<dbReference type="AlphaFoldDB" id="A0A4D7CX00"/>
<keyword evidence="2" id="KW-1185">Reference proteome</keyword>
<dbReference type="OrthoDB" id="4187110at2"/>
<evidence type="ECO:0000313" key="2">
    <source>
        <dbReference type="Proteomes" id="UP000298615"/>
    </source>
</evidence>